<feature type="compositionally biased region" description="Acidic residues" evidence="10">
    <location>
        <begin position="112"/>
        <end position="148"/>
    </location>
</feature>
<evidence type="ECO:0000256" key="6">
    <source>
        <dbReference type="ARBA" id="ARBA00022840"/>
    </source>
</evidence>
<keyword evidence="6 9" id="KW-0067">ATP-binding</keyword>
<evidence type="ECO:0000256" key="8">
    <source>
        <dbReference type="ARBA" id="ARBA00048679"/>
    </source>
</evidence>
<feature type="region of interest" description="Disordered" evidence="10">
    <location>
        <begin position="336"/>
        <end position="421"/>
    </location>
</feature>
<evidence type="ECO:0000256" key="7">
    <source>
        <dbReference type="ARBA" id="ARBA00047899"/>
    </source>
</evidence>
<dbReference type="InterPro" id="IPR011009">
    <property type="entry name" value="Kinase-like_dom_sf"/>
</dbReference>
<feature type="compositionally biased region" description="Acidic residues" evidence="10">
    <location>
        <begin position="399"/>
        <end position="418"/>
    </location>
</feature>
<keyword evidence="3" id="KW-0808">Transferase</keyword>
<evidence type="ECO:0000256" key="9">
    <source>
        <dbReference type="PROSITE-ProRule" id="PRU10141"/>
    </source>
</evidence>
<feature type="compositionally biased region" description="Basic residues" evidence="10">
    <location>
        <begin position="36"/>
        <end position="51"/>
    </location>
</feature>
<dbReference type="InterPro" id="IPR051334">
    <property type="entry name" value="SRPK"/>
</dbReference>
<dbReference type="PROSITE" id="PS00107">
    <property type="entry name" value="PROTEIN_KINASE_ATP"/>
    <property type="match status" value="1"/>
</dbReference>
<evidence type="ECO:0000256" key="4">
    <source>
        <dbReference type="ARBA" id="ARBA00022741"/>
    </source>
</evidence>
<feature type="compositionally biased region" description="Low complexity" evidence="10">
    <location>
        <begin position="12"/>
        <end position="26"/>
    </location>
</feature>
<dbReference type="Gene3D" id="1.10.510.10">
    <property type="entry name" value="Transferase(Phosphotransferase) domain 1"/>
    <property type="match status" value="2"/>
</dbReference>
<gene>
    <name evidence="12" type="ORF">P43SY_009592</name>
</gene>
<dbReference type="InterPro" id="IPR017441">
    <property type="entry name" value="Protein_kinase_ATP_BS"/>
</dbReference>
<dbReference type="GO" id="GO:0050684">
    <property type="term" value="P:regulation of mRNA processing"/>
    <property type="evidence" value="ECO:0007669"/>
    <property type="project" value="TreeGrafter"/>
</dbReference>
<feature type="compositionally biased region" description="Basic and acidic residues" evidence="10">
    <location>
        <begin position="1"/>
        <end position="10"/>
    </location>
</feature>
<feature type="compositionally biased region" description="Low complexity" evidence="10">
    <location>
        <begin position="348"/>
        <end position="359"/>
    </location>
</feature>
<feature type="region of interest" description="Disordered" evidence="10">
    <location>
        <begin position="1"/>
        <end position="154"/>
    </location>
</feature>
<evidence type="ECO:0000256" key="2">
    <source>
        <dbReference type="ARBA" id="ARBA00022527"/>
    </source>
</evidence>
<dbReference type="InterPro" id="IPR008271">
    <property type="entry name" value="Ser/Thr_kinase_AS"/>
</dbReference>
<dbReference type="Pfam" id="PF00069">
    <property type="entry name" value="Pkinase"/>
    <property type="match status" value="2"/>
</dbReference>
<keyword evidence="5" id="KW-0418">Kinase</keyword>
<dbReference type="EMBL" id="JAKCXM010000634">
    <property type="protein sequence ID" value="KAJ0392451.1"/>
    <property type="molecule type" value="Genomic_DNA"/>
</dbReference>
<dbReference type="InterPro" id="IPR000719">
    <property type="entry name" value="Prot_kinase_dom"/>
</dbReference>
<dbReference type="Gene3D" id="3.30.200.20">
    <property type="entry name" value="Phosphorylase Kinase, domain 1"/>
    <property type="match status" value="1"/>
</dbReference>
<feature type="domain" description="Protein kinase" evidence="11">
    <location>
        <begin position="169"/>
        <end position="845"/>
    </location>
</feature>
<reference evidence="12" key="1">
    <citation type="submission" date="2021-12" db="EMBL/GenBank/DDBJ databases">
        <title>Prjna785345.</title>
        <authorList>
            <person name="Rujirawat T."/>
            <person name="Krajaejun T."/>
        </authorList>
    </citation>
    <scope>NUCLEOTIDE SEQUENCE</scope>
    <source>
        <strain evidence="12">Pi057C3</strain>
    </source>
</reference>
<dbReference type="PANTHER" id="PTHR47634">
    <property type="entry name" value="PROTEIN KINASE DOMAIN-CONTAINING PROTEIN-RELATED"/>
    <property type="match status" value="1"/>
</dbReference>
<dbReference type="GO" id="GO:0005524">
    <property type="term" value="F:ATP binding"/>
    <property type="evidence" value="ECO:0007669"/>
    <property type="project" value="UniProtKB-UniRule"/>
</dbReference>
<feature type="binding site" evidence="9">
    <location>
        <position position="198"/>
    </location>
    <ligand>
        <name>ATP</name>
        <dbReference type="ChEBI" id="CHEBI:30616"/>
    </ligand>
</feature>
<proteinExistence type="predicted"/>
<dbReference type="AlphaFoldDB" id="A0AAD5Q613"/>
<comment type="caution">
    <text evidence="12">The sequence shown here is derived from an EMBL/GenBank/DDBJ whole genome shotgun (WGS) entry which is preliminary data.</text>
</comment>
<dbReference type="FunFam" id="1.10.510.10:FF:000339">
    <property type="entry name" value="Serine/threonine-protein kinase SRPK-like protein"/>
    <property type="match status" value="1"/>
</dbReference>
<evidence type="ECO:0000313" key="13">
    <source>
        <dbReference type="Proteomes" id="UP001209570"/>
    </source>
</evidence>
<comment type="catalytic activity">
    <reaction evidence="8">
        <text>L-seryl-[protein] + ATP = O-phospho-L-seryl-[protein] + ADP + H(+)</text>
        <dbReference type="Rhea" id="RHEA:17989"/>
        <dbReference type="Rhea" id="RHEA-COMP:9863"/>
        <dbReference type="Rhea" id="RHEA-COMP:11604"/>
        <dbReference type="ChEBI" id="CHEBI:15378"/>
        <dbReference type="ChEBI" id="CHEBI:29999"/>
        <dbReference type="ChEBI" id="CHEBI:30616"/>
        <dbReference type="ChEBI" id="CHEBI:83421"/>
        <dbReference type="ChEBI" id="CHEBI:456216"/>
        <dbReference type="EC" id="2.7.11.1"/>
    </reaction>
</comment>
<keyword evidence="13" id="KW-1185">Reference proteome</keyword>
<evidence type="ECO:0000256" key="10">
    <source>
        <dbReference type="SAM" id="MobiDB-lite"/>
    </source>
</evidence>
<dbReference type="EC" id="2.7.11.1" evidence="1"/>
<dbReference type="GO" id="GO:0004674">
    <property type="term" value="F:protein serine/threonine kinase activity"/>
    <property type="evidence" value="ECO:0007669"/>
    <property type="project" value="UniProtKB-KW"/>
</dbReference>
<dbReference type="PROSITE" id="PS00108">
    <property type="entry name" value="PROTEIN_KINASE_ST"/>
    <property type="match status" value="1"/>
</dbReference>
<dbReference type="FunFam" id="3.30.200.20:FF:000770">
    <property type="entry name" value="SRSF protein kinase 2"/>
    <property type="match status" value="1"/>
</dbReference>
<dbReference type="SMART" id="SM00220">
    <property type="entry name" value="S_TKc"/>
    <property type="match status" value="1"/>
</dbReference>
<accession>A0AAD5Q613</accession>
<evidence type="ECO:0000256" key="5">
    <source>
        <dbReference type="ARBA" id="ARBA00022777"/>
    </source>
</evidence>
<dbReference type="Proteomes" id="UP001209570">
    <property type="component" value="Unassembled WGS sequence"/>
</dbReference>
<evidence type="ECO:0000259" key="11">
    <source>
        <dbReference type="PROSITE" id="PS50011"/>
    </source>
</evidence>
<protein>
    <recommendedName>
        <fullName evidence="1">non-specific serine/threonine protein kinase</fullName>
        <ecNumber evidence="1">2.7.11.1</ecNumber>
    </recommendedName>
</protein>
<comment type="catalytic activity">
    <reaction evidence="7">
        <text>L-threonyl-[protein] + ATP = O-phospho-L-threonyl-[protein] + ADP + H(+)</text>
        <dbReference type="Rhea" id="RHEA:46608"/>
        <dbReference type="Rhea" id="RHEA-COMP:11060"/>
        <dbReference type="Rhea" id="RHEA-COMP:11605"/>
        <dbReference type="ChEBI" id="CHEBI:15378"/>
        <dbReference type="ChEBI" id="CHEBI:30013"/>
        <dbReference type="ChEBI" id="CHEBI:30616"/>
        <dbReference type="ChEBI" id="CHEBI:61977"/>
        <dbReference type="ChEBI" id="CHEBI:456216"/>
        <dbReference type="EC" id="2.7.11.1"/>
    </reaction>
</comment>
<evidence type="ECO:0000256" key="3">
    <source>
        <dbReference type="ARBA" id="ARBA00022679"/>
    </source>
</evidence>
<dbReference type="PROSITE" id="PS50011">
    <property type="entry name" value="PROTEIN_KINASE_DOM"/>
    <property type="match status" value="1"/>
</dbReference>
<evidence type="ECO:0000313" key="12">
    <source>
        <dbReference type="EMBL" id="KAJ0392451.1"/>
    </source>
</evidence>
<feature type="compositionally biased region" description="Basic residues" evidence="10">
    <location>
        <begin position="375"/>
        <end position="389"/>
    </location>
</feature>
<organism evidence="12 13">
    <name type="scientific">Pythium insidiosum</name>
    <name type="common">Pythiosis disease agent</name>
    <dbReference type="NCBI Taxonomy" id="114742"/>
    <lineage>
        <taxon>Eukaryota</taxon>
        <taxon>Sar</taxon>
        <taxon>Stramenopiles</taxon>
        <taxon>Oomycota</taxon>
        <taxon>Peronosporomycetes</taxon>
        <taxon>Pythiales</taxon>
        <taxon>Pythiaceae</taxon>
        <taxon>Pythium</taxon>
    </lineage>
</organism>
<dbReference type="PANTHER" id="PTHR47634:SF9">
    <property type="entry name" value="PROTEIN KINASE DOMAIN-CONTAINING PROTEIN-RELATED"/>
    <property type="match status" value="1"/>
</dbReference>
<keyword evidence="2" id="KW-0723">Serine/threonine-protein kinase</keyword>
<evidence type="ECO:0000256" key="1">
    <source>
        <dbReference type="ARBA" id="ARBA00012513"/>
    </source>
</evidence>
<keyword evidence="4 9" id="KW-0547">Nucleotide-binding</keyword>
<sequence>MSDHQGRGHENAASGCAAEPAASLAGDMPPLPSSASRKKKKKNKKTKKKSKKPDAGGDEGDAEGGARGGDFDVRNAPVRGDSMAHASPGSARDSLEVGSSNGDALPRHDGDGGNDDADLDDGDLDDGGDDGEDDDDGDFTSESEEEDAASYKTGGYHPVKIGDVYNGRFEVLEKLGWGHFSTVWKCRDRETSETVAMKVQKSARHYREAAEDEIELLECTVKAAQSQQLAEIPIVRLVDSFQINGPNGLHVCMVFEMLGDNLLTLIKHYNYRGIPMPLVKTLTRDMLEGLAFLHSKCRIIHTDLKPENVLLNRRIPRLPRLRRSLFWKERRAAVGSASPTRRRDARSSSEAQSSSVPTGVDGGDTTGLSREEKKKLKKKLKKKRQKQKKQAADAATTAGDDDEDGDDAVEEEEEDNEGDALSCAPATAALASSMAELSLEGPPASALDAAFASNFVAASAVLPTPRALSNKRDADDADVVDDDNWIDIPPEHCARVMVVLGAGHIAGSRRKELEFTIRHDAERQANGWTSFVLRSFDRVDDAYIGAYETHVRSLLSTPRSSATATATAADPFQIWRLELDVRYAAAVFAFLEKRLSGLTFLSLSPVAATSPLSLPGFHLPPSSAATATAAAAVERPALVLQALVLPAKTPLRLAPAPLEQRLAPWLATLQALRAAPSFDALAMRGKICDLGNACWTHKHFTDDIQTRQYRSPEVILGKRYDTSADLWSMACFVFELLTGDLLFDPKHGRNFNRDEDHLAQMMELLGRMPKPFLATGRHVKEFFNRKGELKRIRELKFWNLEQVLVEKYRFGAADARELASFLEPMLRYDPARRATAEQCLEHAWLRRGEHEEEQDDGEM</sequence>
<name>A0AAD5Q613_PYTIN</name>
<dbReference type="GO" id="GO:0000245">
    <property type="term" value="P:spliceosomal complex assembly"/>
    <property type="evidence" value="ECO:0007669"/>
    <property type="project" value="TreeGrafter"/>
</dbReference>
<dbReference type="SUPFAM" id="SSF56112">
    <property type="entry name" value="Protein kinase-like (PK-like)"/>
    <property type="match status" value="1"/>
</dbReference>